<dbReference type="InterPro" id="IPR029001">
    <property type="entry name" value="ITPase-like_fam"/>
</dbReference>
<organism evidence="6 7">
    <name type="scientific">Rubinisphaera brasiliensis (strain ATCC 49424 / DSM 5305 / JCM 21570 / IAM 15109 / NBRC 103401 / IFAM 1448)</name>
    <name type="common">Planctomyces brasiliensis</name>
    <dbReference type="NCBI Taxonomy" id="756272"/>
    <lineage>
        <taxon>Bacteria</taxon>
        <taxon>Pseudomonadati</taxon>
        <taxon>Planctomycetota</taxon>
        <taxon>Planctomycetia</taxon>
        <taxon>Planctomycetales</taxon>
        <taxon>Planctomycetaceae</taxon>
        <taxon>Rubinisphaera</taxon>
    </lineage>
</organism>
<protein>
    <recommendedName>
        <fullName evidence="5">7-methyl-GTP pyrophosphatase</fullName>
        <shortName evidence="5">m(7)GTP pyrophosphatase</shortName>
        <ecNumber evidence="5">3.6.1.-</ecNumber>
    </recommendedName>
</protein>
<sequence length="193" mass="21294">MPTVVLASTSRYRKRLLERISLPFEAESPDVDEAPVQEDSRLTPHEIAAKLAYLKAAAVFSRRADAIVIGSDQVAVLGNQILTKPGSREQNIAQLEQLSGQTHKLITAVCVLAPGEKREFSNEVVLTVRSLEREEIERYVDHDEPWDCSGGYRIEGQGVALFTRVDTSDPSSIEGLPLMQLTATLRELGVQIP</sequence>
<evidence type="ECO:0000313" key="7">
    <source>
        <dbReference type="Proteomes" id="UP000006860"/>
    </source>
</evidence>
<comment type="similarity">
    <text evidence="5">Belongs to the Maf family. YceF subfamily.</text>
</comment>
<dbReference type="EMBL" id="CP002546">
    <property type="protein sequence ID" value="ADY60398.1"/>
    <property type="molecule type" value="Genomic_DNA"/>
</dbReference>
<evidence type="ECO:0000256" key="1">
    <source>
        <dbReference type="ARBA" id="ARBA00004496"/>
    </source>
</evidence>
<dbReference type="NCBIfam" id="TIGR00172">
    <property type="entry name" value="maf"/>
    <property type="match status" value="1"/>
</dbReference>
<dbReference type="GO" id="GO:0047429">
    <property type="term" value="F:nucleoside triphosphate diphosphatase activity"/>
    <property type="evidence" value="ECO:0007669"/>
    <property type="project" value="InterPro"/>
</dbReference>
<evidence type="ECO:0000256" key="3">
    <source>
        <dbReference type="ARBA" id="ARBA00022801"/>
    </source>
</evidence>
<dbReference type="SUPFAM" id="SSF52972">
    <property type="entry name" value="ITPase-like"/>
    <property type="match status" value="1"/>
</dbReference>
<comment type="catalytic activity">
    <reaction evidence="5">
        <text>N(7)-methyl-GTP + H2O = N(7)-methyl-GMP + diphosphate + H(+)</text>
        <dbReference type="Rhea" id="RHEA:58744"/>
        <dbReference type="ChEBI" id="CHEBI:15377"/>
        <dbReference type="ChEBI" id="CHEBI:15378"/>
        <dbReference type="ChEBI" id="CHEBI:33019"/>
        <dbReference type="ChEBI" id="CHEBI:58285"/>
        <dbReference type="ChEBI" id="CHEBI:87133"/>
    </reaction>
</comment>
<dbReference type="OrthoDB" id="9807767at2"/>
<dbReference type="PANTHER" id="PTHR43213">
    <property type="entry name" value="BIFUNCTIONAL DTTP/UTP PYROPHOSPHATASE/METHYLTRANSFERASE PROTEIN-RELATED"/>
    <property type="match status" value="1"/>
</dbReference>
<keyword evidence="3 5" id="KW-0378">Hydrolase</keyword>
<name>F0STD6_RUBBR</name>
<dbReference type="AlphaFoldDB" id="F0STD6"/>
<dbReference type="PIRSF" id="PIRSF006305">
    <property type="entry name" value="Maf"/>
    <property type="match status" value="1"/>
</dbReference>
<dbReference type="STRING" id="756272.Plabr_2799"/>
<keyword evidence="4 5" id="KW-0546">Nucleotide metabolism</keyword>
<dbReference type="PANTHER" id="PTHR43213:SF10">
    <property type="entry name" value="7-METHYL-GTP PYROPHOSPHATASE"/>
    <property type="match status" value="1"/>
</dbReference>
<reference evidence="7" key="1">
    <citation type="submission" date="2011-02" db="EMBL/GenBank/DDBJ databases">
        <title>The complete genome of Planctomyces brasiliensis DSM 5305.</title>
        <authorList>
            <person name="Lucas S."/>
            <person name="Copeland A."/>
            <person name="Lapidus A."/>
            <person name="Bruce D."/>
            <person name="Goodwin L."/>
            <person name="Pitluck S."/>
            <person name="Kyrpides N."/>
            <person name="Mavromatis K."/>
            <person name="Pagani I."/>
            <person name="Ivanova N."/>
            <person name="Ovchinnikova G."/>
            <person name="Lu M."/>
            <person name="Detter J.C."/>
            <person name="Han C."/>
            <person name="Land M."/>
            <person name="Hauser L."/>
            <person name="Markowitz V."/>
            <person name="Cheng J.-F."/>
            <person name="Hugenholtz P."/>
            <person name="Woyke T."/>
            <person name="Wu D."/>
            <person name="Tindall B."/>
            <person name="Pomrenke H.G."/>
            <person name="Brambilla E."/>
            <person name="Klenk H.-P."/>
            <person name="Eisen J.A."/>
        </authorList>
    </citation>
    <scope>NUCLEOTIDE SEQUENCE [LARGE SCALE GENOMIC DNA]</scope>
    <source>
        <strain evidence="7">ATCC 49424 / DSM 5305 / JCM 21570 / NBRC 103401 / IFAM 1448</strain>
    </source>
</reference>
<dbReference type="Gene3D" id="3.90.950.10">
    <property type="match status" value="1"/>
</dbReference>
<feature type="site" description="Important for substrate specificity" evidence="5">
    <location>
        <position position="12"/>
    </location>
</feature>
<dbReference type="CDD" id="cd00555">
    <property type="entry name" value="Maf"/>
    <property type="match status" value="1"/>
</dbReference>
<evidence type="ECO:0000256" key="2">
    <source>
        <dbReference type="ARBA" id="ARBA00022490"/>
    </source>
</evidence>
<keyword evidence="7" id="KW-1185">Reference proteome</keyword>
<proteinExistence type="inferred from homology"/>
<comment type="caution">
    <text evidence="5">Lacks conserved residue(s) required for the propagation of feature annotation.</text>
</comment>
<dbReference type="InterPro" id="IPR003697">
    <property type="entry name" value="Maf-like"/>
</dbReference>
<dbReference type="GO" id="GO:0009117">
    <property type="term" value="P:nucleotide metabolic process"/>
    <property type="evidence" value="ECO:0007669"/>
    <property type="project" value="UniProtKB-KW"/>
</dbReference>
<dbReference type="HOGENOM" id="CLU_040416_1_0_0"/>
<dbReference type="Pfam" id="PF02545">
    <property type="entry name" value="Maf"/>
    <property type="match status" value="1"/>
</dbReference>
<evidence type="ECO:0000256" key="5">
    <source>
        <dbReference type="HAMAP-Rule" id="MF_00528"/>
    </source>
</evidence>
<comment type="function">
    <text evidence="5">Nucleoside triphosphate pyrophosphatase that hydrolyzes 7-methyl-GTP (m(7)GTP). May have a dual role in cell division arrest and in preventing the incorporation of modified nucleotides into cellular nucleic acids.</text>
</comment>
<dbReference type="GO" id="GO:0005737">
    <property type="term" value="C:cytoplasm"/>
    <property type="evidence" value="ECO:0007669"/>
    <property type="project" value="UniProtKB-SubCell"/>
</dbReference>
<dbReference type="Proteomes" id="UP000006860">
    <property type="component" value="Chromosome"/>
</dbReference>
<evidence type="ECO:0000313" key="6">
    <source>
        <dbReference type="EMBL" id="ADY60398.1"/>
    </source>
</evidence>
<feature type="active site" description="Proton acceptor" evidence="5">
    <location>
        <position position="72"/>
    </location>
</feature>
<comment type="cofactor">
    <cofactor evidence="5">
        <name>a divalent metal cation</name>
        <dbReference type="ChEBI" id="CHEBI:60240"/>
    </cofactor>
</comment>
<feature type="site" description="Important for substrate specificity" evidence="5">
    <location>
        <position position="155"/>
    </location>
</feature>
<feature type="site" description="Important for substrate specificity" evidence="5">
    <location>
        <position position="73"/>
    </location>
</feature>
<keyword evidence="2 5" id="KW-0963">Cytoplasm</keyword>
<gene>
    <name evidence="6" type="ordered locus">Plabr_2799</name>
</gene>
<dbReference type="HAMAP" id="MF_00528">
    <property type="entry name" value="Maf"/>
    <property type="match status" value="1"/>
</dbReference>
<dbReference type="eggNOG" id="COG0424">
    <property type="taxonomic scope" value="Bacteria"/>
</dbReference>
<dbReference type="KEGG" id="pbs:Plabr_2799"/>
<dbReference type="EC" id="3.6.1.-" evidence="5"/>
<dbReference type="RefSeq" id="WP_013629120.1">
    <property type="nucleotide sequence ID" value="NC_015174.1"/>
</dbReference>
<comment type="subcellular location">
    <subcellularLocation>
        <location evidence="1 5">Cytoplasm</location>
    </subcellularLocation>
</comment>
<evidence type="ECO:0000256" key="4">
    <source>
        <dbReference type="ARBA" id="ARBA00023080"/>
    </source>
</evidence>
<accession>F0STD6</accession>